<gene>
    <name evidence="1" type="ORF">N8A98_02645</name>
</gene>
<keyword evidence="2" id="KW-1185">Reference proteome</keyword>
<protein>
    <submittedName>
        <fullName evidence="1">Uncharacterized protein</fullName>
    </submittedName>
</protein>
<proteinExistence type="predicted"/>
<dbReference type="EMBL" id="CP104965">
    <property type="protein sequence ID" value="UXN70114.1"/>
    <property type="molecule type" value="Genomic_DNA"/>
</dbReference>
<name>A0ABY6CD01_9HYPH</name>
<evidence type="ECO:0000313" key="1">
    <source>
        <dbReference type="EMBL" id="UXN70114.1"/>
    </source>
</evidence>
<dbReference type="Proteomes" id="UP001061862">
    <property type="component" value="Chromosome"/>
</dbReference>
<reference evidence="1 2" key="1">
    <citation type="submission" date="2022-09" db="EMBL/GenBank/DDBJ databases">
        <title>Interaction between co-microsymbionts with complementary sets of symbiotic genes in legume-rhizobium systems.</title>
        <authorList>
            <person name="Safronova V."/>
            <person name="Sazanova A."/>
            <person name="Afonin A."/>
            <person name="Chirak E."/>
        </authorList>
    </citation>
    <scope>NUCLEOTIDE SEQUENCE [LARGE SCALE GENOMIC DNA]</scope>
    <source>
        <strain evidence="1 2">A18/4-1</strain>
    </source>
</reference>
<accession>A0ABY6CD01</accession>
<sequence>MADILGVALRAVGSIALAGLLVACTGGARPVGDFGRAAPSFTHDTAMPAVGGWLARQRKEPYSDFNQTDQEGEMHNRVWRFLIAAHAKDWFYDTAVEWQRTRILPEVDRNFSVDRYYNWLRTTQYESSRVRYSTVGRHIAADLDTVPGTFKSICEVVEVDRQRAIALANLSGLGPDEARNVANRKAENDIHIAWFVRALNYRYQSYNYALDHLLVETPHEQSLAVDEALRRMSGYVDRANRRDFCGDGGAGMQRSDVVIPSRYETQVIDREIVLPK</sequence>
<organism evidence="1 2">
    <name type="scientific">Devosia neptuniae</name>
    <dbReference type="NCBI Taxonomy" id="191302"/>
    <lineage>
        <taxon>Bacteria</taxon>
        <taxon>Pseudomonadati</taxon>
        <taxon>Pseudomonadota</taxon>
        <taxon>Alphaproteobacteria</taxon>
        <taxon>Hyphomicrobiales</taxon>
        <taxon>Devosiaceae</taxon>
        <taxon>Devosia</taxon>
    </lineage>
</organism>
<dbReference type="RefSeq" id="WP_262168928.1">
    <property type="nucleotide sequence ID" value="NZ_CP104965.1"/>
</dbReference>
<evidence type="ECO:0000313" key="2">
    <source>
        <dbReference type="Proteomes" id="UP001061862"/>
    </source>
</evidence>